<dbReference type="Gene3D" id="1.20.1260.10">
    <property type="match status" value="1"/>
</dbReference>
<dbReference type="PANTHER" id="PTHR30565:SF9">
    <property type="entry name" value="PROTEIN YCIF"/>
    <property type="match status" value="1"/>
</dbReference>
<keyword evidence="4" id="KW-1185">Reference proteome</keyword>
<organism evidence="3 4">
    <name type="scientific">Caldovatus aquaticus</name>
    <dbReference type="NCBI Taxonomy" id="2865671"/>
    <lineage>
        <taxon>Bacteria</taxon>
        <taxon>Pseudomonadati</taxon>
        <taxon>Pseudomonadota</taxon>
        <taxon>Alphaproteobacteria</taxon>
        <taxon>Acetobacterales</taxon>
        <taxon>Roseomonadaceae</taxon>
        <taxon>Caldovatus</taxon>
    </lineage>
</organism>
<gene>
    <name evidence="3" type="ORF">K1J50_07120</name>
</gene>
<name>A0ABS7F0X3_9PROT</name>
<feature type="region of interest" description="Disordered" evidence="2">
    <location>
        <begin position="146"/>
        <end position="180"/>
    </location>
</feature>
<dbReference type="InterPro" id="IPR047114">
    <property type="entry name" value="YciF"/>
</dbReference>
<dbReference type="PANTHER" id="PTHR30565">
    <property type="entry name" value="PROTEIN YCIF"/>
    <property type="match status" value="1"/>
</dbReference>
<evidence type="ECO:0000256" key="2">
    <source>
        <dbReference type="SAM" id="MobiDB-lite"/>
    </source>
</evidence>
<evidence type="ECO:0000256" key="1">
    <source>
        <dbReference type="SAM" id="Coils"/>
    </source>
</evidence>
<feature type="compositionally biased region" description="Basic and acidic residues" evidence="2">
    <location>
        <begin position="153"/>
        <end position="180"/>
    </location>
</feature>
<feature type="coiled-coil region" evidence="1">
    <location>
        <begin position="40"/>
        <end position="67"/>
    </location>
</feature>
<dbReference type="InterPro" id="IPR009078">
    <property type="entry name" value="Ferritin-like_SF"/>
</dbReference>
<dbReference type="SUPFAM" id="SSF47240">
    <property type="entry name" value="Ferritin-like"/>
    <property type="match status" value="1"/>
</dbReference>
<accession>A0ABS7F0X3</accession>
<dbReference type="Proteomes" id="UP001519924">
    <property type="component" value="Unassembled WGS sequence"/>
</dbReference>
<reference evidence="3 4" key="1">
    <citation type="submission" date="2021-08" db="EMBL/GenBank/DDBJ databases">
        <title>Caldovatus sediminis gen. nov., sp. nov., a moderately thermophilic bacterium isolated from a hot spring.</title>
        <authorList>
            <person name="Hu C.-J."/>
            <person name="Li W.-J."/>
            <person name="Xian W.-D."/>
        </authorList>
    </citation>
    <scope>NUCLEOTIDE SEQUENCE [LARGE SCALE GENOMIC DNA]</scope>
    <source>
        <strain evidence="3 4">SYSU G05006</strain>
    </source>
</reference>
<evidence type="ECO:0000313" key="3">
    <source>
        <dbReference type="EMBL" id="MBW8269259.1"/>
    </source>
</evidence>
<keyword evidence="1" id="KW-0175">Coiled coil</keyword>
<proteinExistence type="predicted"/>
<comment type="caution">
    <text evidence="3">The sequence shown here is derived from an EMBL/GenBank/DDBJ whole genome shotgun (WGS) entry which is preliminary data.</text>
</comment>
<protein>
    <submittedName>
        <fullName evidence="3">DUF892 family protein</fullName>
    </submittedName>
</protein>
<dbReference type="InterPro" id="IPR010287">
    <property type="entry name" value="DUF892_YciF-like"/>
</dbReference>
<dbReference type="Pfam" id="PF05974">
    <property type="entry name" value="DUF892"/>
    <property type="match status" value="1"/>
</dbReference>
<dbReference type="InterPro" id="IPR012347">
    <property type="entry name" value="Ferritin-like"/>
</dbReference>
<evidence type="ECO:0000313" key="4">
    <source>
        <dbReference type="Proteomes" id="UP001519924"/>
    </source>
</evidence>
<dbReference type="RefSeq" id="WP_220117017.1">
    <property type="nucleotide sequence ID" value="NZ_JAHZUY010000012.1"/>
</dbReference>
<sequence>MAETMQDLLEIELLDALSAERQALDGMEAMLDAAASQGLRRAIQEHMAETRRQIERLEQAAQMLGIEPDDADSCEGIQGLLEEAQEMIDLMEPGPLRDVALVAAAQKVEHYEIAAYGTLCALLGAAGQPQAAALLAETLEEEKAADARLSQLAEREINPEALRRDQAANDPDRRGAGSAA</sequence>
<dbReference type="EMBL" id="JAHZUY010000012">
    <property type="protein sequence ID" value="MBW8269259.1"/>
    <property type="molecule type" value="Genomic_DNA"/>
</dbReference>